<evidence type="ECO:0000313" key="6">
    <source>
        <dbReference type="Proteomes" id="UP000834106"/>
    </source>
</evidence>
<accession>A0AAD1Z5X9</accession>
<evidence type="ECO:0000256" key="2">
    <source>
        <dbReference type="ARBA" id="ARBA00022771"/>
    </source>
</evidence>
<dbReference type="Gene3D" id="3.30.40.10">
    <property type="entry name" value="Zinc/RING finger domain, C3HC4 (zinc finger)"/>
    <property type="match status" value="1"/>
</dbReference>
<protein>
    <submittedName>
        <fullName evidence="5">Uncharacterized protein</fullName>
    </submittedName>
</protein>
<feature type="region of interest" description="Disordered" evidence="4">
    <location>
        <begin position="49"/>
        <end position="72"/>
    </location>
</feature>
<keyword evidence="3" id="KW-0862">Zinc</keyword>
<name>A0AAD1Z5X9_9LAMI</name>
<dbReference type="Proteomes" id="UP000834106">
    <property type="component" value="Chromosome 6"/>
</dbReference>
<proteinExistence type="predicted"/>
<organism evidence="5 6">
    <name type="scientific">Fraxinus pennsylvanica</name>
    <dbReference type="NCBI Taxonomy" id="56036"/>
    <lineage>
        <taxon>Eukaryota</taxon>
        <taxon>Viridiplantae</taxon>
        <taxon>Streptophyta</taxon>
        <taxon>Embryophyta</taxon>
        <taxon>Tracheophyta</taxon>
        <taxon>Spermatophyta</taxon>
        <taxon>Magnoliopsida</taxon>
        <taxon>eudicotyledons</taxon>
        <taxon>Gunneridae</taxon>
        <taxon>Pentapetalae</taxon>
        <taxon>asterids</taxon>
        <taxon>lamiids</taxon>
        <taxon>Lamiales</taxon>
        <taxon>Oleaceae</taxon>
        <taxon>Oleeae</taxon>
        <taxon>Fraxinus</taxon>
    </lineage>
</organism>
<dbReference type="InterPro" id="IPR011011">
    <property type="entry name" value="Znf_FYVE_PHD"/>
</dbReference>
<evidence type="ECO:0000313" key="5">
    <source>
        <dbReference type="EMBL" id="CAI9763399.1"/>
    </source>
</evidence>
<sequence length="127" mass="14512">MQKSEFYSIEHQLHNPAQIARKELLNPLEHSMRLKLNLNYHVVDLNEVPNGESDEFDSDEDSDGSDEETPNKADQICCDICQCWVPCPCDGISDAKYMQFQADGNLQYVCPACREECNQVRNLEEAV</sequence>
<keyword evidence="1" id="KW-0479">Metal-binding</keyword>
<feature type="compositionally biased region" description="Acidic residues" evidence="4">
    <location>
        <begin position="52"/>
        <end position="68"/>
    </location>
</feature>
<keyword evidence="2" id="KW-0863">Zinc-finger</keyword>
<gene>
    <name evidence="5" type="ORF">FPE_LOCUS10829</name>
</gene>
<dbReference type="GO" id="GO:0008270">
    <property type="term" value="F:zinc ion binding"/>
    <property type="evidence" value="ECO:0007669"/>
    <property type="project" value="UniProtKB-KW"/>
</dbReference>
<dbReference type="SUPFAM" id="SSF57903">
    <property type="entry name" value="FYVE/PHD zinc finger"/>
    <property type="match status" value="1"/>
</dbReference>
<evidence type="ECO:0000256" key="1">
    <source>
        <dbReference type="ARBA" id="ARBA00022723"/>
    </source>
</evidence>
<evidence type="ECO:0000256" key="3">
    <source>
        <dbReference type="ARBA" id="ARBA00022833"/>
    </source>
</evidence>
<dbReference type="InterPro" id="IPR013083">
    <property type="entry name" value="Znf_RING/FYVE/PHD"/>
</dbReference>
<evidence type="ECO:0000256" key="4">
    <source>
        <dbReference type="SAM" id="MobiDB-lite"/>
    </source>
</evidence>
<keyword evidence="6" id="KW-1185">Reference proteome</keyword>
<dbReference type="AlphaFoldDB" id="A0AAD1Z5X9"/>
<reference evidence="5" key="1">
    <citation type="submission" date="2023-05" db="EMBL/GenBank/DDBJ databases">
        <authorList>
            <person name="Huff M."/>
        </authorList>
    </citation>
    <scope>NUCLEOTIDE SEQUENCE</scope>
</reference>
<dbReference type="EMBL" id="OU503041">
    <property type="protein sequence ID" value="CAI9763399.1"/>
    <property type="molecule type" value="Genomic_DNA"/>
</dbReference>